<reference evidence="1 3" key="1">
    <citation type="submission" date="2015-07" db="EMBL/GenBank/DDBJ databases">
        <title>Draft Genome Sequence of Streptomyces antibioticus, IMRU 3720 reveals insights in the evolution of actinomycin biosynthetic gene clusters in Streptomyces.</title>
        <authorList>
            <person name="Crnovcic I."/>
            <person name="Ruckert C."/>
            <person name="Kalinowksi J."/>
            <person name="Keller U."/>
        </authorList>
    </citation>
    <scope>NUCLEOTIDE SEQUENCE [LARGE SCALE GENOMIC DNA]</scope>
    <source>
        <strain evidence="1 3">DSM 41481</strain>
    </source>
</reference>
<protein>
    <submittedName>
        <fullName evidence="2">Uncharacterized protein</fullName>
    </submittedName>
</protein>
<evidence type="ECO:0000313" key="4">
    <source>
        <dbReference type="Proteomes" id="UP000502504"/>
    </source>
</evidence>
<dbReference type="Proteomes" id="UP000502504">
    <property type="component" value="Chromosome"/>
</dbReference>
<evidence type="ECO:0000313" key="1">
    <source>
        <dbReference type="EMBL" id="OOQ46989.1"/>
    </source>
</evidence>
<gene>
    <name evidence="1" type="ORF">AFM16_29810</name>
    <name evidence="2" type="ORF">HCX60_30345</name>
</gene>
<keyword evidence="3" id="KW-1185">Reference proteome</keyword>
<proteinExistence type="predicted"/>
<reference evidence="2 4" key="2">
    <citation type="submission" date="2020-03" db="EMBL/GenBank/DDBJ databases">
        <title>Is there a link between lipid content and antibiotic production in Streptomyces?</title>
        <authorList>
            <person name="David M."/>
            <person name="Lejeune C."/>
            <person name="Abreu S."/>
            <person name="Thibessard A."/>
            <person name="Leblond P."/>
            <person name="Chaminade P."/>
            <person name="Virolle M.-J."/>
        </authorList>
    </citation>
    <scope>NUCLEOTIDE SEQUENCE [LARGE SCALE GENOMIC DNA]</scope>
    <source>
        <strain evidence="2 4">DSM 41481</strain>
    </source>
</reference>
<dbReference type="EMBL" id="CP050692">
    <property type="protein sequence ID" value="QIT47290.1"/>
    <property type="molecule type" value="Genomic_DNA"/>
</dbReference>
<accession>A0AAE6YCL8</accession>
<evidence type="ECO:0000313" key="3">
    <source>
        <dbReference type="Proteomes" id="UP000190306"/>
    </source>
</evidence>
<dbReference type="Proteomes" id="UP000190306">
    <property type="component" value="Chromosome"/>
</dbReference>
<organism evidence="2 4">
    <name type="scientific">Streptomyces antibioticus</name>
    <dbReference type="NCBI Taxonomy" id="1890"/>
    <lineage>
        <taxon>Bacteria</taxon>
        <taxon>Bacillati</taxon>
        <taxon>Actinomycetota</taxon>
        <taxon>Actinomycetes</taxon>
        <taxon>Kitasatosporales</taxon>
        <taxon>Streptomycetaceae</taxon>
        <taxon>Streptomyces</taxon>
    </lineage>
</organism>
<dbReference type="AlphaFoldDB" id="A0AAE6YCL8"/>
<dbReference type="EMBL" id="LHQL01000014">
    <property type="protein sequence ID" value="OOQ46989.1"/>
    <property type="molecule type" value="Genomic_DNA"/>
</dbReference>
<name>A0AAE6YCL8_STRAT</name>
<evidence type="ECO:0000313" key="2">
    <source>
        <dbReference type="EMBL" id="QIT47290.1"/>
    </source>
</evidence>
<sequence length="151" mass="16605">MTCMNDPFPGPRPREVRPGEHPAWDEALALVNRDLAALLPGRGPLRLLAVPSDADVEWEPPEHVYVALPDGRWHGNHLDHASQTDPADALASVADAAQDTVLECLWQVWPVCVEHRLGMHPGQDDDRVVWECAGGREPQDPAHVRTIGELG</sequence>